<dbReference type="PANTHER" id="PTHR45811:SF49">
    <property type="entry name" value="OS04G0667600 PROTEIN"/>
    <property type="match status" value="1"/>
</dbReference>
<evidence type="ECO:0000256" key="5">
    <source>
        <dbReference type="ARBA" id="ARBA00023289"/>
    </source>
</evidence>
<dbReference type="EMBL" id="CACTIH010005444">
    <property type="protein sequence ID" value="CAA2993022.1"/>
    <property type="molecule type" value="Genomic_DNA"/>
</dbReference>
<evidence type="ECO:0000256" key="6">
    <source>
        <dbReference type="ARBA" id="ARBA00024045"/>
    </source>
</evidence>
<dbReference type="PROSITE" id="PS50846">
    <property type="entry name" value="HMA_2"/>
    <property type="match status" value="1"/>
</dbReference>
<dbReference type="OrthoDB" id="1923658at2759"/>
<evidence type="ECO:0000256" key="1">
    <source>
        <dbReference type="ARBA" id="ARBA00004170"/>
    </source>
</evidence>
<keyword evidence="5" id="KW-0636">Prenylation</keyword>
<dbReference type="Proteomes" id="UP000594638">
    <property type="component" value="Unassembled WGS sequence"/>
</dbReference>
<feature type="domain" description="HMA" evidence="8">
    <location>
        <begin position="36"/>
        <end position="103"/>
    </location>
</feature>
<organism evidence="9 10">
    <name type="scientific">Olea europaea subsp. europaea</name>
    <dbReference type="NCBI Taxonomy" id="158383"/>
    <lineage>
        <taxon>Eukaryota</taxon>
        <taxon>Viridiplantae</taxon>
        <taxon>Streptophyta</taxon>
        <taxon>Embryophyta</taxon>
        <taxon>Tracheophyta</taxon>
        <taxon>Spermatophyta</taxon>
        <taxon>Magnoliopsida</taxon>
        <taxon>eudicotyledons</taxon>
        <taxon>Gunneridae</taxon>
        <taxon>Pentapetalae</taxon>
        <taxon>asterids</taxon>
        <taxon>lamiids</taxon>
        <taxon>Lamiales</taxon>
        <taxon>Oleaceae</taxon>
        <taxon>Oleeae</taxon>
        <taxon>Olea</taxon>
    </lineage>
</organism>
<keyword evidence="2" id="KW-0488">Methylation</keyword>
<accession>A0A8S0SKY2</accession>
<evidence type="ECO:0000256" key="3">
    <source>
        <dbReference type="ARBA" id="ARBA00022723"/>
    </source>
</evidence>
<sequence length="189" mass="21905">MVELISAQPKKDGNADSDKKKSDEKPEERKEDKKLKEKVVIKMVILDDRQKQKTMKAVSSLPGIDSVDMDSKEMKVTIVGDFDPIHAISKLRNIFPEETITIGPAKEQETNENKIEVAERITDQRKVYERKRVQSEVDEGKSAQSEQVAELVNLYQSYYPNYYQSYNPYMQQYYYTHVPKDDPKSCVIC</sequence>
<dbReference type="PANTHER" id="PTHR45811">
    <property type="entry name" value="COPPER TRANSPORT PROTEIN FAMILY-RELATED"/>
    <property type="match status" value="1"/>
</dbReference>
<evidence type="ECO:0000256" key="2">
    <source>
        <dbReference type="ARBA" id="ARBA00022481"/>
    </source>
</evidence>
<dbReference type="GO" id="GO:0046872">
    <property type="term" value="F:metal ion binding"/>
    <property type="evidence" value="ECO:0007669"/>
    <property type="project" value="UniProtKB-KW"/>
</dbReference>
<keyword evidence="10" id="KW-1185">Reference proteome</keyword>
<protein>
    <submittedName>
        <fullName evidence="9">Heavy metal-associated isoprenylated plant 39-like</fullName>
    </submittedName>
</protein>
<feature type="compositionally biased region" description="Basic and acidic residues" evidence="7">
    <location>
        <begin position="9"/>
        <end position="34"/>
    </location>
</feature>
<dbReference type="InterPro" id="IPR006121">
    <property type="entry name" value="HMA_dom"/>
</dbReference>
<evidence type="ECO:0000256" key="7">
    <source>
        <dbReference type="SAM" id="MobiDB-lite"/>
    </source>
</evidence>
<evidence type="ECO:0000256" key="4">
    <source>
        <dbReference type="ARBA" id="ARBA00023288"/>
    </source>
</evidence>
<comment type="similarity">
    <text evidence="6">Belongs to the HIPP family.</text>
</comment>
<evidence type="ECO:0000313" key="9">
    <source>
        <dbReference type="EMBL" id="CAA2993022.1"/>
    </source>
</evidence>
<dbReference type="GO" id="GO:0009626">
    <property type="term" value="P:plant-type hypersensitive response"/>
    <property type="evidence" value="ECO:0007669"/>
    <property type="project" value="UniProtKB-KW"/>
</dbReference>
<evidence type="ECO:0000313" key="10">
    <source>
        <dbReference type="Proteomes" id="UP000594638"/>
    </source>
</evidence>
<dbReference type="Gramene" id="OE9A002248T1">
    <property type="protein sequence ID" value="OE9A002248C1"/>
    <property type="gene ID" value="OE9A002248"/>
</dbReference>
<dbReference type="Gene3D" id="3.30.70.100">
    <property type="match status" value="1"/>
</dbReference>
<name>A0A8S0SKY2_OLEEU</name>
<comment type="subcellular location">
    <subcellularLocation>
        <location evidence="1">Membrane</location>
        <topology evidence="1">Peripheral membrane protein</topology>
    </subcellularLocation>
</comment>
<proteinExistence type="inferred from homology"/>
<reference evidence="9 10" key="1">
    <citation type="submission" date="2019-12" db="EMBL/GenBank/DDBJ databases">
        <authorList>
            <person name="Alioto T."/>
            <person name="Alioto T."/>
            <person name="Gomez Garrido J."/>
        </authorList>
    </citation>
    <scope>NUCLEOTIDE SEQUENCE [LARGE SCALE GENOMIC DNA]</scope>
</reference>
<evidence type="ECO:0000259" key="8">
    <source>
        <dbReference type="PROSITE" id="PS50846"/>
    </source>
</evidence>
<feature type="region of interest" description="Disordered" evidence="7">
    <location>
        <begin position="1"/>
        <end position="34"/>
    </location>
</feature>
<gene>
    <name evidence="9" type="ORF">OLEA9_A002248</name>
</gene>
<keyword evidence="4" id="KW-0449">Lipoprotein</keyword>
<keyword evidence="3" id="KW-0479">Metal-binding</keyword>
<comment type="caution">
    <text evidence="9">The sequence shown here is derived from an EMBL/GenBank/DDBJ whole genome shotgun (WGS) entry which is preliminary data.</text>
</comment>
<dbReference type="GO" id="GO:0016020">
    <property type="term" value="C:membrane"/>
    <property type="evidence" value="ECO:0007669"/>
    <property type="project" value="UniProtKB-SubCell"/>
</dbReference>
<dbReference type="AlphaFoldDB" id="A0A8S0SKY2"/>
<dbReference type="InterPro" id="IPR051863">
    <property type="entry name" value="HIPP"/>
</dbReference>
<dbReference type="Pfam" id="PF00403">
    <property type="entry name" value="HMA"/>
    <property type="match status" value="1"/>
</dbReference>